<name>A0AAW3VB88_9BURK</name>
<dbReference type="Proteomes" id="UP000032614">
    <property type="component" value="Chromosome 2"/>
</dbReference>
<dbReference type="GeneID" id="66518327"/>
<dbReference type="PANTHER" id="PTHR39441">
    <property type="entry name" value="DUF2252 DOMAIN-CONTAINING PROTEIN"/>
    <property type="match status" value="1"/>
</dbReference>
<evidence type="ECO:0000313" key="1">
    <source>
        <dbReference type="EMBL" id="AJZ62059.1"/>
    </source>
</evidence>
<evidence type="ECO:0000313" key="4">
    <source>
        <dbReference type="Proteomes" id="UP000518681"/>
    </source>
</evidence>
<dbReference type="InterPro" id="IPR011009">
    <property type="entry name" value="Kinase-like_dom_sf"/>
</dbReference>
<evidence type="ECO:0000313" key="3">
    <source>
        <dbReference type="Proteomes" id="UP000032614"/>
    </source>
</evidence>
<dbReference type="EMBL" id="JACIIK010000024">
    <property type="protein sequence ID" value="MBB6207342.1"/>
    <property type="molecule type" value="Genomic_DNA"/>
</dbReference>
<sequence length="409" mass="45325">MPKKNITRNNKLPKPEVRQALLTARRNAKMARSAHAYVRGNTSKFYEWLDGMESHTLPEGPAIWICGDCHSGNLGPVADGEGRVEILIRDLDQTVIGNPAHDLIRLGLSLATAARGSDLPGLTTVHMMEALADGYERAFDEAAGEADIHAEKPEVVKVVMKEAVRRSWRHLAEERIEDIEPTIPLGSRFWPLAKSERREIEALFEKGSVARLATVLRGGGDDADVEVLDAAYWVKGCSSLGRLRYAVLLDIDGAAMDGDDLCLIDIKEAAQAAAPRYPGVRMPRDNAERVVEGARHLSPSLGERMRAARLSDRAVVIRELLPQDMKLTIEQLTQDEAMRVARFLALVVGKAHARQMDAGERAGWLAELRRNRSKTLDAPGWLWKSILELVSSHAVGYLEHCRRYANEGK</sequence>
<dbReference type="InterPro" id="IPR018721">
    <property type="entry name" value="DUF2252"/>
</dbReference>
<dbReference type="AlphaFoldDB" id="A0AAW3VB88"/>
<gene>
    <name evidence="2" type="ORF">GGD69_008249</name>
    <name evidence="1" type="ORF">OI25_4449</name>
</gene>
<evidence type="ECO:0000313" key="2">
    <source>
        <dbReference type="EMBL" id="MBB6207342.1"/>
    </source>
</evidence>
<dbReference type="Pfam" id="PF10009">
    <property type="entry name" value="DUF2252"/>
    <property type="match status" value="1"/>
</dbReference>
<proteinExistence type="predicted"/>
<dbReference type="Proteomes" id="UP000518681">
    <property type="component" value="Unassembled WGS sequence"/>
</dbReference>
<accession>A0AAW3VB88</accession>
<dbReference type="EMBL" id="CP010027">
    <property type="protein sequence ID" value="AJZ62059.1"/>
    <property type="molecule type" value="Genomic_DNA"/>
</dbReference>
<protein>
    <submittedName>
        <fullName evidence="2">Uncharacterized protein (DUF2252 family)</fullName>
    </submittedName>
</protein>
<dbReference type="KEGG" id="bfn:OI25_4449"/>
<reference evidence="1 3" key="1">
    <citation type="journal article" date="2015" name="Genome Announc.">
        <title>Complete genome sequences for 59 burkholderia isolates, both pathogenic and near neighbor.</title>
        <authorList>
            <person name="Johnson S.L."/>
            <person name="Bishop-Lilly K.A."/>
            <person name="Ladner J.T."/>
            <person name="Daligault H.E."/>
            <person name="Davenport K.W."/>
            <person name="Jaissle J."/>
            <person name="Frey K.G."/>
            <person name="Koroleva G.I."/>
            <person name="Bruce D.C."/>
            <person name="Coyne S.R."/>
            <person name="Broomall S.M."/>
            <person name="Li P.E."/>
            <person name="Teshima H."/>
            <person name="Gibbons H.S."/>
            <person name="Palacios G.F."/>
            <person name="Rosenzweig C.N."/>
            <person name="Redden C.L."/>
            <person name="Xu Y."/>
            <person name="Minogue T.D."/>
            <person name="Chain P.S."/>
        </authorList>
    </citation>
    <scope>NUCLEOTIDE SEQUENCE [LARGE SCALE GENOMIC DNA]</scope>
    <source>
        <strain evidence="1 3">ATCC BAA-463</strain>
    </source>
</reference>
<dbReference type="RefSeq" id="WP_028200234.1">
    <property type="nucleotide sequence ID" value="NZ_CADFGE010000016.1"/>
</dbReference>
<organism evidence="2 4">
    <name type="scientific">Paraburkholderia fungorum</name>
    <dbReference type="NCBI Taxonomy" id="134537"/>
    <lineage>
        <taxon>Bacteria</taxon>
        <taxon>Pseudomonadati</taxon>
        <taxon>Pseudomonadota</taxon>
        <taxon>Betaproteobacteria</taxon>
        <taxon>Burkholderiales</taxon>
        <taxon>Burkholderiaceae</taxon>
        <taxon>Paraburkholderia</taxon>
    </lineage>
</organism>
<dbReference type="PANTHER" id="PTHR39441:SF1">
    <property type="entry name" value="DUF2252 DOMAIN-CONTAINING PROTEIN"/>
    <property type="match status" value="1"/>
</dbReference>
<dbReference type="SUPFAM" id="SSF56112">
    <property type="entry name" value="Protein kinase-like (PK-like)"/>
    <property type="match status" value="1"/>
</dbReference>
<reference evidence="2 4" key="2">
    <citation type="submission" date="2020-08" db="EMBL/GenBank/DDBJ databases">
        <title>Genomic Encyclopedia of Type Strains, Phase IV (KMG-V): Genome sequencing to study the core and pangenomes of soil and plant-associated prokaryotes.</title>
        <authorList>
            <person name="Whitman W."/>
        </authorList>
    </citation>
    <scope>NUCLEOTIDE SEQUENCE [LARGE SCALE GENOMIC DNA]</scope>
    <source>
        <strain evidence="2 4">SEMIA 4013</strain>
    </source>
</reference>